<proteinExistence type="predicted"/>
<keyword evidence="2" id="KW-1185">Reference proteome</keyword>
<protein>
    <submittedName>
        <fullName evidence="1">Uncharacterized protein</fullName>
    </submittedName>
</protein>
<dbReference type="EMBL" id="JANIBL010000029">
    <property type="protein sequence ID" value="MCQ8117916.1"/>
    <property type="molecule type" value="Genomic_DNA"/>
</dbReference>
<dbReference type="Proteomes" id="UP001524570">
    <property type="component" value="Unassembled WGS sequence"/>
</dbReference>
<organism evidence="1 2">
    <name type="scientific">Methylomonas rosea</name>
    <dbReference type="NCBI Taxonomy" id="2952227"/>
    <lineage>
        <taxon>Bacteria</taxon>
        <taxon>Pseudomonadati</taxon>
        <taxon>Pseudomonadota</taxon>
        <taxon>Gammaproteobacteria</taxon>
        <taxon>Methylococcales</taxon>
        <taxon>Methylococcaceae</taxon>
        <taxon>Methylomonas</taxon>
    </lineage>
</organism>
<sequence length="101" mass="11265">MNRKYHNLKMGGTHRERFINSPISQTTRIRISLSIAKRPAKLSRVLGRKARGVAIFAERFFRASQQEKIGKNHATAYACGAPNRPLHLAPIQQGVETSALA</sequence>
<evidence type="ECO:0000313" key="2">
    <source>
        <dbReference type="Proteomes" id="UP001524570"/>
    </source>
</evidence>
<evidence type="ECO:0000313" key="1">
    <source>
        <dbReference type="EMBL" id="MCQ8117916.1"/>
    </source>
</evidence>
<name>A0ABT1TU91_9GAMM</name>
<reference evidence="1 2" key="1">
    <citation type="submission" date="2022-07" db="EMBL/GenBank/DDBJ databases">
        <title>Methylomonas rivi sp. nov., Methylomonas rosea sp. nov., Methylomonas aureus sp. nov. and Methylomonas subterranea sp. nov., four novel methanotrophs isolated from a freshwater creek and the deep terrestrial subsurface.</title>
        <authorList>
            <person name="Abin C."/>
            <person name="Sankaranarayanan K."/>
            <person name="Garner C."/>
            <person name="Sindelar R."/>
            <person name="Kotary K."/>
            <person name="Garner R."/>
            <person name="Barclay S."/>
            <person name="Lawson P."/>
            <person name="Krumholz L."/>
        </authorList>
    </citation>
    <scope>NUCLEOTIDE SEQUENCE [LARGE SCALE GENOMIC DNA]</scope>
    <source>
        <strain evidence="1 2">WSC-7</strain>
    </source>
</reference>
<dbReference type="RefSeq" id="WP_256606985.1">
    <property type="nucleotide sequence ID" value="NZ_JANIBL010000029.1"/>
</dbReference>
<accession>A0ABT1TU91</accession>
<gene>
    <name evidence="1" type="ORF">NP589_10810</name>
</gene>
<comment type="caution">
    <text evidence="1">The sequence shown here is derived from an EMBL/GenBank/DDBJ whole genome shotgun (WGS) entry which is preliminary data.</text>
</comment>